<feature type="compositionally biased region" description="Basic and acidic residues" evidence="1">
    <location>
        <begin position="1"/>
        <end position="10"/>
    </location>
</feature>
<evidence type="ECO:0000313" key="3">
    <source>
        <dbReference type="Proteomes" id="UP000536624"/>
    </source>
</evidence>
<name>A0A7X6ATU1_STRMQ</name>
<dbReference type="Proteomes" id="UP000536624">
    <property type="component" value="Unassembled WGS sequence"/>
</dbReference>
<protein>
    <submittedName>
        <fullName evidence="2">Uncharacterized protein</fullName>
    </submittedName>
</protein>
<dbReference type="EMBL" id="JAALLH010000001">
    <property type="protein sequence ID" value="NIY62138.1"/>
    <property type="molecule type" value="Genomic_DNA"/>
</dbReference>
<feature type="region of interest" description="Disordered" evidence="1">
    <location>
        <begin position="1"/>
        <end position="29"/>
    </location>
</feature>
<feature type="compositionally biased region" description="Low complexity" evidence="1">
    <location>
        <begin position="15"/>
        <end position="27"/>
    </location>
</feature>
<proteinExistence type="predicted"/>
<sequence length="151" mass="16105">MSVGDSEIRRFTLLSGGDAPGPSAGPDQGLADVLTMQRPSVPSSSREAERALYQDSLAEYCWARDGRGPATPSRELPRLLRTRCSAGGAAPPRSWALGLACTSKLSTSSADYYTSDESRCQRRADWYGMRCGGGVERVGEGGGTRLLCDIL</sequence>
<reference evidence="2 3" key="1">
    <citation type="submission" date="2020-02" db="EMBL/GenBank/DDBJ databases">
        <title>Streptomyces malaysiensis DSM14702 (JHCC583434, PFL_A843) Genome sequencing and assembly.</title>
        <authorList>
            <person name="Samborskyy M."/>
        </authorList>
    </citation>
    <scope>NUCLEOTIDE SEQUENCE [LARGE SCALE GENOMIC DNA]</scope>
    <source>
        <strain evidence="2 3">DSM 14702</strain>
    </source>
</reference>
<dbReference type="AlphaFoldDB" id="A0A7X6ATU1"/>
<comment type="caution">
    <text evidence="2">The sequence shown here is derived from an EMBL/GenBank/DDBJ whole genome shotgun (WGS) entry which is preliminary data.</text>
</comment>
<organism evidence="2 3">
    <name type="scientific">Streptomyces malaysiensis</name>
    <dbReference type="NCBI Taxonomy" id="92644"/>
    <lineage>
        <taxon>Bacteria</taxon>
        <taxon>Bacillati</taxon>
        <taxon>Actinomycetota</taxon>
        <taxon>Actinomycetes</taxon>
        <taxon>Kitasatosporales</taxon>
        <taxon>Streptomycetaceae</taxon>
        <taxon>Streptomyces</taxon>
        <taxon>Streptomyces violaceusniger group</taxon>
    </lineage>
</organism>
<evidence type="ECO:0000256" key="1">
    <source>
        <dbReference type="SAM" id="MobiDB-lite"/>
    </source>
</evidence>
<gene>
    <name evidence="2" type="ORF">SMALB_0029</name>
</gene>
<accession>A0A7X6ATU1</accession>
<evidence type="ECO:0000313" key="2">
    <source>
        <dbReference type="EMBL" id="NIY62138.1"/>
    </source>
</evidence>